<dbReference type="InterPro" id="IPR036271">
    <property type="entry name" value="Tet_transcr_reg_TetR-rel_C_sf"/>
</dbReference>
<evidence type="ECO:0000256" key="3">
    <source>
        <dbReference type="ARBA" id="ARBA00023163"/>
    </source>
</evidence>
<evidence type="ECO:0000256" key="5">
    <source>
        <dbReference type="SAM" id="MobiDB-lite"/>
    </source>
</evidence>
<proteinExistence type="predicted"/>
<keyword evidence="3" id="KW-0804">Transcription</keyword>
<dbReference type="InterPro" id="IPR009057">
    <property type="entry name" value="Homeodomain-like_sf"/>
</dbReference>
<dbReference type="AlphaFoldDB" id="A0A8J3V2H0"/>
<evidence type="ECO:0000256" key="1">
    <source>
        <dbReference type="ARBA" id="ARBA00023015"/>
    </source>
</evidence>
<dbReference type="Pfam" id="PF21597">
    <property type="entry name" value="TetR_C_43"/>
    <property type="match status" value="1"/>
</dbReference>
<dbReference type="InterPro" id="IPR049445">
    <property type="entry name" value="TetR_SbtR-like_C"/>
</dbReference>
<dbReference type="EMBL" id="BOOR01000037">
    <property type="protein sequence ID" value="GII56529.1"/>
    <property type="molecule type" value="Genomic_DNA"/>
</dbReference>
<dbReference type="GO" id="GO:0003700">
    <property type="term" value="F:DNA-binding transcription factor activity"/>
    <property type="evidence" value="ECO:0007669"/>
    <property type="project" value="TreeGrafter"/>
</dbReference>
<dbReference type="Gene3D" id="1.10.357.10">
    <property type="entry name" value="Tetracycline Repressor, domain 2"/>
    <property type="match status" value="1"/>
</dbReference>
<evidence type="ECO:0000256" key="4">
    <source>
        <dbReference type="PROSITE-ProRule" id="PRU00335"/>
    </source>
</evidence>
<dbReference type="Proteomes" id="UP000605992">
    <property type="component" value="Unassembled WGS sequence"/>
</dbReference>
<dbReference type="InterPro" id="IPR050109">
    <property type="entry name" value="HTH-type_TetR-like_transc_reg"/>
</dbReference>
<organism evidence="7 8">
    <name type="scientific">Planotetraspora thailandica</name>
    <dbReference type="NCBI Taxonomy" id="487172"/>
    <lineage>
        <taxon>Bacteria</taxon>
        <taxon>Bacillati</taxon>
        <taxon>Actinomycetota</taxon>
        <taxon>Actinomycetes</taxon>
        <taxon>Streptosporangiales</taxon>
        <taxon>Streptosporangiaceae</taxon>
        <taxon>Planotetraspora</taxon>
    </lineage>
</organism>
<evidence type="ECO:0000256" key="2">
    <source>
        <dbReference type="ARBA" id="ARBA00023125"/>
    </source>
</evidence>
<protein>
    <recommendedName>
        <fullName evidence="6">HTH tetR-type domain-containing protein</fullName>
    </recommendedName>
</protein>
<keyword evidence="2 4" id="KW-0238">DNA-binding</keyword>
<dbReference type="SUPFAM" id="SSF48498">
    <property type="entry name" value="Tetracyclin repressor-like, C-terminal domain"/>
    <property type="match status" value="1"/>
</dbReference>
<dbReference type="InterPro" id="IPR001647">
    <property type="entry name" value="HTH_TetR"/>
</dbReference>
<dbReference type="SUPFAM" id="SSF46689">
    <property type="entry name" value="Homeodomain-like"/>
    <property type="match status" value="1"/>
</dbReference>
<dbReference type="PANTHER" id="PTHR30055:SF234">
    <property type="entry name" value="HTH-TYPE TRANSCRIPTIONAL REGULATOR BETI"/>
    <property type="match status" value="1"/>
</dbReference>
<reference evidence="7" key="1">
    <citation type="submission" date="2021-01" db="EMBL/GenBank/DDBJ databases">
        <title>Whole genome shotgun sequence of Planotetraspora thailandica NBRC 104271.</title>
        <authorList>
            <person name="Komaki H."/>
            <person name="Tamura T."/>
        </authorList>
    </citation>
    <scope>NUCLEOTIDE SEQUENCE</scope>
    <source>
        <strain evidence="7">NBRC 104271</strain>
    </source>
</reference>
<dbReference type="PRINTS" id="PR00455">
    <property type="entry name" value="HTHTETR"/>
</dbReference>
<dbReference type="PANTHER" id="PTHR30055">
    <property type="entry name" value="HTH-TYPE TRANSCRIPTIONAL REGULATOR RUTR"/>
    <property type="match status" value="1"/>
</dbReference>
<evidence type="ECO:0000259" key="6">
    <source>
        <dbReference type="PROSITE" id="PS50977"/>
    </source>
</evidence>
<evidence type="ECO:0000313" key="7">
    <source>
        <dbReference type="EMBL" id="GII56529.1"/>
    </source>
</evidence>
<gene>
    <name evidence="7" type="ORF">Pth03_49180</name>
</gene>
<sequence length="214" mass="22924">MRADARKNYDQLLAVASAVVTEEGADASLRDIARRAGVGLATLYRHFPTRDALLEALLRTSFDDLTTRADELETSSSPEDALVSWLRDCVACAHEYRGVTALMMAAIEDTESALHASCVTMRAAGTRLLARAQAAGMARADIDGTDLFALVGALAWLNDQPSLSPRADHLFGVIASTILTNRASSDGGEERRPAPAAETRVETPSLPLPSHQIH</sequence>
<evidence type="ECO:0000313" key="8">
    <source>
        <dbReference type="Proteomes" id="UP000605992"/>
    </source>
</evidence>
<feature type="DNA-binding region" description="H-T-H motif" evidence="4">
    <location>
        <begin position="28"/>
        <end position="47"/>
    </location>
</feature>
<comment type="caution">
    <text evidence="7">The sequence shown here is derived from an EMBL/GenBank/DDBJ whole genome shotgun (WGS) entry which is preliminary data.</text>
</comment>
<dbReference type="RefSeq" id="WP_203946678.1">
    <property type="nucleotide sequence ID" value="NZ_BOOR01000037.1"/>
</dbReference>
<feature type="domain" description="HTH tetR-type" evidence="6">
    <location>
        <begin position="6"/>
        <end position="65"/>
    </location>
</feature>
<dbReference type="Pfam" id="PF00440">
    <property type="entry name" value="TetR_N"/>
    <property type="match status" value="1"/>
</dbReference>
<name>A0A8J3V2H0_9ACTN</name>
<keyword evidence="1" id="KW-0805">Transcription regulation</keyword>
<dbReference type="PROSITE" id="PS50977">
    <property type="entry name" value="HTH_TETR_2"/>
    <property type="match status" value="1"/>
</dbReference>
<feature type="region of interest" description="Disordered" evidence="5">
    <location>
        <begin position="182"/>
        <end position="214"/>
    </location>
</feature>
<accession>A0A8J3V2H0</accession>
<dbReference type="GO" id="GO:0000976">
    <property type="term" value="F:transcription cis-regulatory region binding"/>
    <property type="evidence" value="ECO:0007669"/>
    <property type="project" value="TreeGrafter"/>
</dbReference>
<keyword evidence="8" id="KW-1185">Reference proteome</keyword>